<protein>
    <submittedName>
        <fullName evidence="3">GGDEF domain-containing protein</fullName>
    </submittedName>
</protein>
<evidence type="ECO:0000256" key="1">
    <source>
        <dbReference type="SAM" id="Phobius"/>
    </source>
</evidence>
<feature type="transmembrane region" description="Helical" evidence="1">
    <location>
        <begin position="147"/>
        <end position="167"/>
    </location>
</feature>
<dbReference type="NCBIfam" id="TIGR00254">
    <property type="entry name" value="GGDEF"/>
    <property type="match status" value="1"/>
</dbReference>
<proteinExistence type="predicted"/>
<dbReference type="KEGG" id="ldn:H9L06_06695"/>
<dbReference type="CDD" id="cd01949">
    <property type="entry name" value="GGDEF"/>
    <property type="match status" value="1"/>
</dbReference>
<keyword evidence="1" id="KW-1133">Transmembrane helix</keyword>
<feature type="transmembrane region" description="Helical" evidence="1">
    <location>
        <begin position="16"/>
        <end position="38"/>
    </location>
</feature>
<dbReference type="PANTHER" id="PTHR45138:SF9">
    <property type="entry name" value="DIGUANYLATE CYCLASE DGCM-RELATED"/>
    <property type="match status" value="1"/>
</dbReference>
<name>A0A7G9S2D2_9MICO</name>
<dbReference type="InterPro" id="IPR043128">
    <property type="entry name" value="Rev_trsase/Diguanyl_cyclase"/>
</dbReference>
<evidence type="ECO:0000313" key="4">
    <source>
        <dbReference type="Proteomes" id="UP000515934"/>
    </source>
</evidence>
<reference evidence="3 4" key="1">
    <citation type="submission" date="2020-08" db="EMBL/GenBank/DDBJ databases">
        <title>Genome sequence of Leucobacter denitrificans KACC 14055T.</title>
        <authorList>
            <person name="Hyun D.-W."/>
            <person name="Bae J.-W."/>
        </authorList>
    </citation>
    <scope>NUCLEOTIDE SEQUENCE [LARGE SCALE GENOMIC DNA]</scope>
    <source>
        <strain evidence="3 4">KACC 14055</strain>
    </source>
</reference>
<keyword evidence="1" id="KW-0472">Membrane</keyword>
<dbReference type="EMBL" id="CP060716">
    <property type="protein sequence ID" value="QNN62007.1"/>
    <property type="molecule type" value="Genomic_DNA"/>
</dbReference>
<dbReference type="GO" id="GO:0052621">
    <property type="term" value="F:diguanylate cyclase activity"/>
    <property type="evidence" value="ECO:0007669"/>
    <property type="project" value="TreeGrafter"/>
</dbReference>
<feature type="transmembrane region" description="Helical" evidence="1">
    <location>
        <begin position="99"/>
        <end position="117"/>
    </location>
</feature>
<dbReference type="PROSITE" id="PS50887">
    <property type="entry name" value="GGDEF"/>
    <property type="match status" value="1"/>
</dbReference>
<dbReference type="InterPro" id="IPR050469">
    <property type="entry name" value="Diguanylate_Cyclase"/>
</dbReference>
<evidence type="ECO:0000259" key="2">
    <source>
        <dbReference type="PROSITE" id="PS50887"/>
    </source>
</evidence>
<dbReference type="PANTHER" id="PTHR45138">
    <property type="entry name" value="REGULATORY COMPONENTS OF SENSORY TRANSDUCTION SYSTEM"/>
    <property type="match status" value="1"/>
</dbReference>
<dbReference type="Gene3D" id="3.30.70.270">
    <property type="match status" value="1"/>
</dbReference>
<dbReference type="Pfam" id="PF00990">
    <property type="entry name" value="GGDEF"/>
    <property type="match status" value="1"/>
</dbReference>
<keyword evidence="4" id="KW-1185">Reference proteome</keyword>
<dbReference type="SMART" id="SM00267">
    <property type="entry name" value="GGDEF"/>
    <property type="match status" value="1"/>
</dbReference>
<accession>A0A7G9S2D2</accession>
<dbReference type="Proteomes" id="UP000515934">
    <property type="component" value="Chromosome"/>
</dbReference>
<dbReference type="InterPro" id="IPR000160">
    <property type="entry name" value="GGDEF_dom"/>
</dbReference>
<dbReference type="RefSeq" id="WP_187554478.1">
    <property type="nucleotide sequence ID" value="NZ_CP060716.1"/>
</dbReference>
<feature type="transmembrane region" description="Helical" evidence="1">
    <location>
        <begin position="50"/>
        <end position="67"/>
    </location>
</feature>
<dbReference type="InterPro" id="IPR029787">
    <property type="entry name" value="Nucleotide_cyclase"/>
</dbReference>
<gene>
    <name evidence="3" type="ORF">H9L06_06695</name>
</gene>
<sequence length="329" mass="36213">MPERSVSRLFKNQSELSIAVAAVFVAGGIFAVLTAILFPPERLWTWPNPHIVALATFTIAILILLRGRRLRRPAAVCTTGAYVCTLIVTAAFVENIERALAAGLLIMGVTLIFAWFMPPLVTRLFGHTSLAAYGVVLLIWHPGNGTVLISLAIAALSVLLTEIYGSFKRELQRTVLTDHLCQVWNRAGFERMLEREIRSVVRSKAPLSLLYLDLDGFKSVNDTEGHLAGDRVLQQVSRSLEASVRGPDTVARIGGDEFVLILPETTAAAARALGLRLRNDVTACEWSFGVAEYQNGESAQEFIERSDAEMLEYKRKRRHKASAAVQGRG</sequence>
<feature type="domain" description="GGDEF" evidence="2">
    <location>
        <begin position="205"/>
        <end position="326"/>
    </location>
</feature>
<dbReference type="AlphaFoldDB" id="A0A7G9S2D2"/>
<keyword evidence="1" id="KW-0812">Transmembrane</keyword>
<organism evidence="3 4">
    <name type="scientific">Leucobacter denitrificans</name>
    <dbReference type="NCBI Taxonomy" id="683042"/>
    <lineage>
        <taxon>Bacteria</taxon>
        <taxon>Bacillati</taxon>
        <taxon>Actinomycetota</taxon>
        <taxon>Actinomycetes</taxon>
        <taxon>Micrococcales</taxon>
        <taxon>Microbacteriaceae</taxon>
        <taxon>Leucobacter</taxon>
    </lineage>
</organism>
<dbReference type="SUPFAM" id="SSF55073">
    <property type="entry name" value="Nucleotide cyclase"/>
    <property type="match status" value="1"/>
</dbReference>
<evidence type="ECO:0000313" key="3">
    <source>
        <dbReference type="EMBL" id="QNN62007.1"/>
    </source>
</evidence>